<feature type="compositionally biased region" description="Basic and acidic residues" evidence="2">
    <location>
        <begin position="301"/>
        <end position="327"/>
    </location>
</feature>
<evidence type="ECO:0000313" key="4">
    <source>
        <dbReference type="EMBL" id="KAH0528806.1"/>
    </source>
</evidence>
<dbReference type="Proteomes" id="UP000826573">
    <property type="component" value="Unassembled WGS sequence"/>
</dbReference>
<dbReference type="PANTHER" id="PTHR13049">
    <property type="entry name" value="DUF814-RELATED"/>
    <property type="match status" value="1"/>
</dbReference>
<organism evidence="4 5">
    <name type="scientific">Trichoderma semiorbis</name>
    <dbReference type="NCBI Taxonomy" id="1491008"/>
    <lineage>
        <taxon>Eukaryota</taxon>
        <taxon>Fungi</taxon>
        <taxon>Dikarya</taxon>
        <taxon>Ascomycota</taxon>
        <taxon>Pezizomycotina</taxon>
        <taxon>Sordariomycetes</taxon>
        <taxon>Hypocreomycetidae</taxon>
        <taxon>Hypocreales</taxon>
        <taxon>Hypocreaceae</taxon>
        <taxon>Trichoderma</taxon>
    </lineage>
</organism>
<sequence length="352" mass="40082">MAVTQLMYHPPVQARVGQVLAPAITVEHADTDPTAIYYFATPVLLSATGTVVEGLLQGNRAVTGMSINGGAAIQYTLYDLVILAPGTYYIRLDISSISTVSIGVRGYSIGSRTLEIVWEVLLRTKGIFVVEPAGFIYVGKDKFENEDLIKYGWEEDVWVCMIEYLIPTTTNMNGCSHTTTLREHLAHIYLRMQPGQTWDNLPEELVMDLAQLTKANSIEGNKKDNITVIYTPWSNLKKDGSMDVGQVSFHDQRKVKRVLVPHRENPIVNRLNKTKVEKKPDLKAERDDMLKELRKRDQAAQLIKKKEEQRQAQEWKEKKWQKDHAYDDLFTDENMAASSNQDRSADWEDDFM</sequence>
<dbReference type="EMBL" id="JAIMJC010000003">
    <property type="protein sequence ID" value="KAH0528806.1"/>
    <property type="molecule type" value="Genomic_DNA"/>
</dbReference>
<evidence type="ECO:0000256" key="2">
    <source>
        <dbReference type="SAM" id="MobiDB-lite"/>
    </source>
</evidence>
<dbReference type="Pfam" id="PF05670">
    <property type="entry name" value="NFACT-R_1"/>
    <property type="match status" value="1"/>
</dbReference>
<dbReference type="PANTHER" id="PTHR13049:SF2">
    <property type="entry name" value="COILED-COIL DOMAIN-CONTAINING PROTEIN 25"/>
    <property type="match status" value="1"/>
</dbReference>
<dbReference type="InterPro" id="IPR008532">
    <property type="entry name" value="NFACT_RNA-bd"/>
</dbReference>
<accession>A0A9P8HLX7</accession>
<dbReference type="InterPro" id="IPR039730">
    <property type="entry name" value="Jlp2/Ccd25"/>
</dbReference>
<gene>
    <name evidence="4" type="ORF">TsFJ059_003620</name>
</gene>
<evidence type="ECO:0000313" key="5">
    <source>
        <dbReference type="Proteomes" id="UP000826573"/>
    </source>
</evidence>
<protein>
    <recommendedName>
        <fullName evidence="3">NFACT RNA-binding domain-containing protein</fullName>
    </recommendedName>
</protein>
<feature type="domain" description="NFACT RNA-binding" evidence="3">
    <location>
        <begin position="186"/>
        <end position="251"/>
    </location>
</feature>
<comment type="similarity">
    <text evidence="1">Belongs to the CCDC25 family.</text>
</comment>
<keyword evidence="5" id="KW-1185">Reference proteome</keyword>
<comment type="caution">
    <text evidence="4">The sequence shown here is derived from an EMBL/GenBank/DDBJ whole genome shotgun (WGS) entry which is preliminary data.</text>
</comment>
<evidence type="ECO:0000256" key="1">
    <source>
        <dbReference type="ARBA" id="ARBA00008998"/>
    </source>
</evidence>
<evidence type="ECO:0000259" key="3">
    <source>
        <dbReference type="Pfam" id="PF05670"/>
    </source>
</evidence>
<dbReference type="AlphaFoldDB" id="A0A9P8HLX7"/>
<reference evidence="4 5" key="1">
    <citation type="submission" date="2021-08" db="EMBL/GenBank/DDBJ databases">
        <title>The highly contiguous genome resource for Trichoderma semiorbis FJ059, a fungal antagonistic to plant pathogens.</title>
        <authorList>
            <person name="Liu T."/>
        </authorList>
    </citation>
    <scope>NUCLEOTIDE SEQUENCE [LARGE SCALE GENOMIC DNA]</scope>
    <source>
        <strain evidence="4 5">FJ059</strain>
    </source>
</reference>
<feature type="region of interest" description="Disordered" evidence="2">
    <location>
        <begin position="301"/>
        <end position="352"/>
    </location>
</feature>
<name>A0A9P8HLX7_9HYPO</name>
<proteinExistence type="inferred from homology"/>